<accession>A0ABP0QCA6</accession>
<dbReference type="PANTHER" id="PTHR10925">
    <property type="entry name" value="N-ACETYLTRANSFERASE 10"/>
    <property type="match status" value="1"/>
</dbReference>
<dbReference type="Proteomes" id="UP001642464">
    <property type="component" value="Unassembled WGS sequence"/>
</dbReference>
<dbReference type="CDD" id="cd04301">
    <property type="entry name" value="NAT_SF"/>
    <property type="match status" value="1"/>
</dbReference>
<proteinExistence type="predicted"/>
<protein>
    <submittedName>
        <fullName evidence="3">RNA cytidine acetyltransferase (18S rRNA cytosine acetyltransferase) (N-acetyltransferase 10) (N-acetyltransferase-like protein) (HALP)</fullName>
    </submittedName>
</protein>
<evidence type="ECO:0000313" key="4">
    <source>
        <dbReference type="Proteomes" id="UP001642464"/>
    </source>
</evidence>
<feature type="domain" description="N-acetyltransferase" evidence="2">
    <location>
        <begin position="58"/>
        <end position="110"/>
    </location>
</feature>
<evidence type="ECO:0000259" key="2">
    <source>
        <dbReference type="Pfam" id="PF13718"/>
    </source>
</evidence>
<dbReference type="SUPFAM" id="SSF55729">
    <property type="entry name" value="Acyl-CoA N-acyltransferases (Nat)"/>
    <property type="match status" value="1"/>
</dbReference>
<dbReference type="InterPro" id="IPR032672">
    <property type="entry name" value="TmcA/NAT10/Kre33"/>
</dbReference>
<evidence type="ECO:0000259" key="1">
    <source>
        <dbReference type="Pfam" id="PF00583"/>
    </source>
</evidence>
<keyword evidence="4" id="KW-1185">Reference proteome</keyword>
<dbReference type="Gene3D" id="3.40.630.30">
    <property type="match status" value="2"/>
</dbReference>
<evidence type="ECO:0000313" key="3">
    <source>
        <dbReference type="EMBL" id="CAK9085872.1"/>
    </source>
</evidence>
<gene>
    <name evidence="3" type="ORF">SCF082_LOCUS40666</name>
</gene>
<sequence>MGLLRGHYRTSPNDLARLVSDAHIRTFALVANGGQGPPAVAVVAIEETPERLGKGTAKVHQTHLLAHGVSFGLTAQLFRFWSRAGYRPVVMSNTPNDQTGEMSIKMLLPISAALQRALPAIMSFGSNAGGGDLGAVPSGKFRTSPGLLDRIYERKRAALVDLNGAAEAPPRRRMRRGDPQELPEEKVTVQRFTLVSRGAPPAKRLPAQHELLRVPPRASAYLGEEVHVCRCSECDKHGVRRRLSGRRTCRRDTESHPEYALLLNLTDRFETECNRENAELVNEACCREKSAFFILGPGSTTVGYVAAEVAANRRIRRGQDSAILDGGEDDKTPFVTQVYVEPEFRRQGYASQALFLLLRDHGEVRVDAPSDVICDILRSQGFICAGSREGPSGRSIVEFAREGIQV</sequence>
<dbReference type="Pfam" id="PF13718">
    <property type="entry name" value="GNAT_acetyltr_2"/>
    <property type="match status" value="1"/>
</dbReference>
<dbReference type="Pfam" id="PF00583">
    <property type="entry name" value="Acetyltransf_1"/>
    <property type="match status" value="1"/>
</dbReference>
<reference evidence="3 4" key="1">
    <citation type="submission" date="2024-02" db="EMBL/GenBank/DDBJ databases">
        <authorList>
            <person name="Chen Y."/>
            <person name="Shah S."/>
            <person name="Dougan E. K."/>
            <person name="Thang M."/>
            <person name="Chan C."/>
        </authorList>
    </citation>
    <scope>NUCLEOTIDE SEQUENCE [LARGE SCALE GENOMIC DNA]</scope>
</reference>
<dbReference type="PANTHER" id="PTHR10925:SF5">
    <property type="entry name" value="RNA CYTIDINE ACETYLTRANSFERASE"/>
    <property type="match status" value="1"/>
</dbReference>
<dbReference type="InterPro" id="IPR016181">
    <property type="entry name" value="Acyl_CoA_acyltransferase"/>
</dbReference>
<name>A0ABP0QCA6_9DINO</name>
<comment type="caution">
    <text evidence="3">The sequence shown here is derived from an EMBL/GenBank/DDBJ whole genome shotgun (WGS) entry which is preliminary data.</text>
</comment>
<dbReference type="EMBL" id="CAXAMM010039352">
    <property type="protein sequence ID" value="CAK9085872.1"/>
    <property type="molecule type" value="Genomic_DNA"/>
</dbReference>
<feature type="domain" description="N-acetyltransferase" evidence="1">
    <location>
        <begin position="270"/>
        <end position="359"/>
    </location>
</feature>
<organism evidence="3 4">
    <name type="scientific">Durusdinium trenchii</name>
    <dbReference type="NCBI Taxonomy" id="1381693"/>
    <lineage>
        <taxon>Eukaryota</taxon>
        <taxon>Sar</taxon>
        <taxon>Alveolata</taxon>
        <taxon>Dinophyceae</taxon>
        <taxon>Suessiales</taxon>
        <taxon>Symbiodiniaceae</taxon>
        <taxon>Durusdinium</taxon>
    </lineage>
</organism>
<dbReference type="InterPro" id="IPR000182">
    <property type="entry name" value="GNAT_dom"/>
</dbReference>